<dbReference type="FunFam" id="1.10.340.30:FF:000002">
    <property type="entry name" value="Adenine DNA glycosylase"/>
    <property type="match status" value="1"/>
</dbReference>
<evidence type="ECO:0000256" key="8">
    <source>
        <dbReference type="ARBA" id="ARBA00022763"/>
    </source>
</evidence>
<protein>
    <recommendedName>
        <fullName evidence="5 14">Adenine DNA glycosylase</fullName>
        <ecNumber evidence="4 14">3.2.2.31</ecNumber>
    </recommendedName>
</protein>
<evidence type="ECO:0000256" key="1">
    <source>
        <dbReference type="ARBA" id="ARBA00000843"/>
    </source>
</evidence>
<keyword evidence="12" id="KW-0234">DNA repair</keyword>
<dbReference type="Pfam" id="PF00730">
    <property type="entry name" value="HhH-GPD"/>
    <property type="match status" value="1"/>
</dbReference>
<comment type="similarity">
    <text evidence="3 14">Belongs to the Nth/MutY family.</text>
</comment>
<dbReference type="GO" id="GO:0051539">
    <property type="term" value="F:4 iron, 4 sulfur cluster binding"/>
    <property type="evidence" value="ECO:0007669"/>
    <property type="project" value="UniProtKB-UniRule"/>
</dbReference>
<keyword evidence="17" id="KW-1185">Reference proteome</keyword>
<dbReference type="InterPro" id="IPR011257">
    <property type="entry name" value="DNA_glycosylase"/>
</dbReference>
<evidence type="ECO:0000256" key="12">
    <source>
        <dbReference type="ARBA" id="ARBA00023204"/>
    </source>
</evidence>
<dbReference type="CDD" id="cd00056">
    <property type="entry name" value="ENDO3c"/>
    <property type="match status" value="1"/>
</dbReference>
<proteinExistence type="inferred from homology"/>
<gene>
    <name evidence="16" type="primary">mutY</name>
    <name evidence="16" type="ORF">H8790_13145</name>
</gene>
<dbReference type="InterPro" id="IPR044298">
    <property type="entry name" value="MIG/MutY"/>
</dbReference>
<keyword evidence="8 14" id="KW-0227">DNA damage</keyword>
<dbReference type="InterPro" id="IPR004036">
    <property type="entry name" value="Endonuclease-III-like_CS2"/>
</dbReference>
<evidence type="ECO:0000256" key="4">
    <source>
        <dbReference type="ARBA" id="ARBA00012045"/>
    </source>
</evidence>
<dbReference type="InterPro" id="IPR015797">
    <property type="entry name" value="NUDIX_hydrolase-like_dom_sf"/>
</dbReference>
<keyword evidence="9" id="KW-0378">Hydrolase</keyword>
<evidence type="ECO:0000256" key="5">
    <source>
        <dbReference type="ARBA" id="ARBA00022023"/>
    </source>
</evidence>
<evidence type="ECO:0000256" key="3">
    <source>
        <dbReference type="ARBA" id="ARBA00008343"/>
    </source>
</evidence>
<evidence type="ECO:0000313" key="16">
    <source>
        <dbReference type="EMBL" id="QNL44364.1"/>
    </source>
</evidence>
<reference evidence="16 17" key="1">
    <citation type="submission" date="2020-08" db="EMBL/GenBank/DDBJ databases">
        <authorList>
            <person name="Liu C."/>
            <person name="Sun Q."/>
        </authorList>
    </citation>
    <scope>NUCLEOTIDE SEQUENCE [LARGE SCALE GENOMIC DNA]</scope>
    <source>
        <strain evidence="16 17">NSJ-62</strain>
    </source>
</reference>
<evidence type="ECO:0000313" key="17">
    <source>
        <dbReference type="Proteomes" id="UP000515960"/>
    </source>
</evidence>
<dbReference type="InterPro" id="IPR000445">
    <property type="entry name" value="HhH_motif"/>
</dbReference>
<keyword evidence="13 14" id="KW-0326">Glycosidase</keyword>
<dbReference type="GO" id="GO:0006298">
    <property type="term" value="P:mismatch repair"/>
    <property type="evidence" value="ECO:0007669"/>
    <property type="project" value="TreeGrafter"/>
</dbReference>
<dbReference type="Gene3D" id="1.10.1670.10">
    <property type="entry name" value="Helix-hairpin-Helix base-excision DNA repair enzymes (C-terminal)"/>
    <property type="match status" value="1"/>
</dbReference>
<dbReference type="GO" id="GO:0034039">
    <property type="term" value="F:8-oxo-7,8-dihydroguanine DNA N-glycosylase activity"/>
    <property type="evidence" value="ECO:0007669"/>
    <property type="project" value="TreeGrafter"/>
</dbReference>
<evidence type="ECO:0000256" key="13">
    <source>
        <dbReference type="ARBA" id="ARBA00023295"/>
    </source>
</evidence>
<comment type="function">
    <text evidence="2">Adenine glycosylase active on G-A mispairs. MutY also corrects error-prone DNA synthesis past GO lesions which are due to the oxidatively damaged form of guanine: 7,8-dihydro-8-oxoguanine (8-oxo-dGTP).</text>
</comment>
<dbReference type="SUPFAM" id="SSF55811">
    <property type="entry name" value="Nudix"/>
    <property type="match status" value="1"/>
</dbReference>
<dbReference type="GO" id="GO:0032357">
    <property type="term" value="F:oxidized purine DNA binding"/>
    <property type="evidence" value="ECO:0007669"/>
    <property type="project" value="TreeGrafter"/>
</dbReference>
<dbReference type="InterPro" id="IPR003265">
    <property type="entry name" value="HhH-GPD_domain"/>
</dbReference>
<evidence type="ECO:0000256" key="7">
    <source>
        <dbReference type="ARBA" id="ARBA00022723"/>
    </source>
</evidence>
<accession>A0A7G9B483</accession>
<evidence type="ECO:0000259" key="15">
    <source>
        <dbReference type="SMART" id="SM00478"/>
    </source>
</evidence>
<dbReference type="KEGG" id="ohi:H8790_13145"/>
<dbReference type="SMART" id="SM00478">
    <property type="entry name" value="ENDO3c"/>
    <property type="match status" value="1"/>
</dbReference>
<dbReference type="GO" id="GO:0000701">
    <property type="term" value="F:purine-specific mismatch base pair DNA N-glycosylase activity"/>
    <property type="evidence" value="ECO:0007669"/>
    <property type="project" value="UniProtKB-EC"/>
</dbReference>
<dbReference type="GO" id="GO:0046872">
    <property type="term" value="F:metal ion binding"/>
    <property type="evidence" value="ECO:0007669"/>
    <property type="project" value="UniProtKB-UniRule"/>
</dbReference>
<dbReference type="NCBIfam" id="TIGR01084">
    <property type="entry name" value="mutY"/>
    <property type="match status" value="1"/>
</dbReference>
<dbReference type="SUPFAM" id="SSF48150">
    <property type="entry name" value="DNA-glycosylase"/>
    <property type="match status" value="1"/>
</dbReference>
<evidence type="ECO:0000256" key="10">
    <source>
        <dbReference type="ARBA" id="ARBA00023004"/>
    </source>
</evidence>
<sequence length="358" mass="40823">MDQSKLKQLTAPLLSWYEQNARKLPWRETPANAYHVWISEIMLQQTRVAAVREYYARFLREFPTLADLARGEERLMKCWEGLGYYSRARNLQKAARQAMERFGGELPRTYEDLTSLPGIGDYTAGAILSIAWGQRVPAVDGNVLRLAARIMDCDEDISDIKVRRRFRSWVEEALPPAERCGDYNQAMMDLGATVCLPNGEPMCLLCPGRDFCAAREAGRQSSLPVKAPKKGRRLEERTVFVLLSSQGAALRRRPETGLLAGLWEFPNVEGALREEEAARVLKCWGIEPLRWEKRIAAKHIFTHVEWHMTGYVLLCQPSGPADFCWSDGRDFADKTVPTAFARFREEALEHLERQEGSE</sequence>
<keyword evidence="6" id="KW-0004">4Fe-4S</keyword>
<evidence type="ECO:0000256" key="6">
    <source>
        <dbReference type="ARBA" id="ARBA00022485"/>
    </source>
</evidence>
<comment type="catalytic activity">
    <reaction evidence="1 14">
        <text>Hydrolyzes free adenine bases from 7,8-dihydro-8-oxoguanine:adenine mismatched double-stranded DNA, leaving an apurinic site.</text>
        <dbReference type="EC" id="3.2.2.31"/>
    </reaction>
</comment>
<name>A0A7G9B483_9FIRM</name>
<dbReference type="CDD" id="cd03431">
    <property type="entry name" value="NUDIX_DNA_Glycosylase_C-MutY"/>
    <property type="match status" value="1"/>
</dbReference>
<dbReference type="EMBL" id="CP060490">
    <property type="protein sequence ID" value="QNL44364.1"/>
    <property type="molecule type" value="Genomic_DNA"/>
</dbReference>
<dbReference type="Pfam" id="PF14815">
    <property type="entry name" value="NUDIX_4"/>
    <property type="match status" value="1"/>
</dbReference>
<dbReference type="RefSeq" id="WP_187332965.1">
    <property type="nucleotide sequence ID" value="NZ_CP060490.1"/>
</dbReference>
<evidence type="ECO:0000256" key="9">
    <source>
        <dbReference type="ARBA" id="ARBA00022801"/>
    </source>
</evidence>
<dbReference type="GO" id="GO:0035485">
    <property type="term" value="F:adenine/guanine mispair binding"/>
    <property type="evidence" value="ECO:0007669"/>
    <property type="project" value="TreeGrafter"/>
</dbReference>
<dbReference type="PANTHER" id="PTHR42944">
    <property type="entry name" value="ADENINE DNA GLYCOSYLASE"/>
    <property type="match status" value="1"/>
</dbReference>
<feature type="domain" description="HhH-GPD" evidence="15">
    <location>
        <begin position="42"/>
        <end position="193"/>
    </location>
</feature>
<dbReference type="Pfam" id="PF00633">
    <property type="entry name" value="HHH"/>
    <property type="match status" value="1"/>
</dbReference>
<keyword evidence="7" id="KW-0479">Metal-binding</keyword>
<dbReference type="Gene3D" id="3.90.79.10">
    <property type="entry name" value="Nucleoside Triphosphate Pyrophosphohydrolase"/>
    <property type="match status" value="1"/>
</dbReference>
<keyword evidence="10 14" id="KW-0408">Iron</keyword>
<dbReference type="AlphaFoldDB" id="A0A7G9B483"/>
<dbReference type="PROSITE" id="PS01155">
    <property type="entry name" value="ENDONUCLEASE_III_2"/>
    <property type="match status" value="1"/>
</dbReference>
<dbReference type="PANTHER" id="PTHR42944:SF1">
    <property type="entry name" value="ADENINE DNA GLYCOSYLASE"/>
    <property type="match status" value="1"/>
</dbReference>
<dbReference type="InterPro" id="IPR005760">
    <property type="entry name" value="A/G_AdeGlyc_MutY"/>
</dbReference>
<dbReference type="GO" id="GO:0006284">
    <property type="term" value="P:base-excision repair"/>
    <property type="evidence" value="ECO:0007669"/>
    <property type="project" value="UniProtKB-UniRule"/>
</dbReference>
<dbReference type="Proteomes" id="UP000515960">
    <property type="component" value="Chromosome"/>
</dbReference>
<keyword evidence="11" id="KW-0411">Iron-sulfur</keyword>
<comment type="cofactor">
    <cofactor evidence="14">
        <name>[4Fe-4S] cluster</name>
        <dbReference type="ChEBI" id="CHEBI:49883"/>
    </cofactor>
    <text evidence="14">Binds 1 [4Fe-4S] cluster.</text>
</comment>
<dbReference type="Gene3D" id="1.10.340.30">
    <property type="entry name" value="Hypothetical protein, domain 2"/>
    <property type="match status" value="1"/>
</dbReference>
<evidence type="ECO:0000256" key="2">
    <source>
        <dbReference type="ARBA" id="ARBA00002933"/>
    </source>
</evidence>
<organism evidence="16 17">
    <name type="scientific">Oscillibacter hominis</name>
    <dbReference type="NCBI Taxonomy" id="2763056"/>
    <lineage>
        <taxon>Bacteria</taxon>
        <taxon>Bacillati</taxon>
        <taxon>Bacillota</taxon>
        <taxon>Clostridia</taxon>
        <taxon>Eubacteriales</taxon>
        <taxon>Oscillospiraceae</taxon>
        <taxon>Oscillibacter</taxon>
    </lineage>
</organism>
<dbReference type="InterPro" id="IPR029119">
    <property type="entry name" value="MutY_C"/>
</dbReference>
<evidence type="ECO:0000256" key="14">
    <source>
        <dbReference type="RuleBase" id="RU365096"/>
    </source>
</evidence>
<evidence type="ECO:0000256" key="11">
    <source>
        <dbReference type="ARBA" id="ARBA00023014"/>
    </source>
</evidence>
<dbReference type="InterPro" id="IPR023170">
    <property type="entry name" value="HhH_base_excis_C"/>
</dbReference>
<dbReference type="EC" id="3.2.2.31" evidence="4 14"/>